<accession>A0ABZ3HAN3</accession>
<evidence type="ECO:0000313" key="3">
    <source>
        <dbReference type="EMBL" id="XAU15301.1"/>
    </source>
</evidence>
<feature type="signal peptide" evidence="1">
    <location>
        <begin position="1"/>
        <end position="19"/>
    </location>
</feature>
<feature type="domain" description="M23ase beta-sheet core" evidence="2">
    <location>
        <begin position="167"/>
        <end position="261"/>
    </location>
</feature>
<dbReference type="EC" id="3.4.-.-" evidence="3"/>
<organism evidence="3 4">
    <name type="scientific">Sulfurimonas diazotrophicus</name>
    <dbReference type="NCBI Taxonomy" id="3131939"/>
    <lineage>
        <taxon>Bacteria</taxon>
        <taxon>Pseudomonadati</taxon>
        <taxon>Campylobacterota</taxon>
        <taxon>Epsilonproteobacteria</taxon>
        <taxon>Campylobacterales</taxon>
        <taxon>Sulfurimonadaceae</taxon>
        <taxon>Sulfurimonas</taxon>
    </lineage>
</organism>
<dbReference type="CDD" id="cd12797">
    <property type="entry name" value="M23_peptidase"/>
    <property type="match status" value="1"/>
</dbReference>
<feature type="chain" id="PRO_5047078882" evidence="1">
    <location>
        <begin position="20"/>
        <end position="289"/>
    </location>
</feature>
<proteinExistence type="predicted"/>
<dbReference type="SUPFAM" id="SSF51261">
    <property type="entry name" value="Duplicated hybrid motif"/>
    <property type="match status" value="1"/>
</dbReference>
<dbReference type="InterPro" id="IPR016047">
    <property type="entry name" value="M23ase_b-sheet_dom"/>
</dbReference>
<dbReference type="InterPro" id="IPR050570">
    <property type="entry name" value="Cell_wall_metabolism_enzyme"/>
</dbReference>
<dbReference type="Proteomes" id="UP001447842">
    <property type="component" value="Chromosome"/>
</dbReference>
<evidence type="ECO:0000313" key="4">
    <source>
        <dbReference type="Proteomes" id="UP001447842"/>
    </source>
</evidence>
<keyword evidence="1" id="KW-0732">Signal</keyword>
<dbReference type="Gene3D" id="2.60.40.1590">
    <property type="entry name" value="Peptidoglycan hydrolase domains"/>
    <property type="match status" value="1"/>
</dbReference>
<sequence length="289" mass="31735">MRLSLSVLLLLCVLLPAAATEIANGQTAMISLAADDDARLFYRGKEIPLLQHPADPDQRIALIPVGYRTAPGEKQLHRLSPQGDELIPFRIIDGGYPSETLHVQPSKVKPNPEQQKRVSREYREAMAIYGRFTPQRYWSTPFALPMESNVTSIFGTARLFNGSLRSFHSGTDFRAKPGTPVYAVNDGVVVLAKERYYAGNSVLVDHGEGLYSCYYHLSRIDVKVGDKVAKGAPIGLSGSTGRVTGPHLHFAVMLQGVQVDPMQLLSTLNGLFRETKTARLDTSRAADAE</sequence>
<gene>
    <name evidence="3" type="ORF">WCY31_01060</name>
</gene>
<dbReference type="InterPro" id="IPR011055">
    <property type="entry name" value="Dup_hybrid_motif"/>
</dbReference>
<evidence type="ECO:0000256" key="1">
    <source>
        <dbReference type="SAM" id="SignalP"/>
    </source>
</evidence>
<keyword evidence="3" id="KW-0378">Hydrolase</keyword>
<dbReference type="PANTHER" id="PTHR21666">
    <property type="entry name" value="PEPTIDASE-RELATED"/>
    <property type="match status" value="1"/>
</dbReference>
<dbReference type="Gene3D" id="2.70.70.10">
    <property type="entry name" value="Glucose Permease (Domain IIA)"/>
    <property type="match status" value="1"/>
</dbReference>
<reference evidence="3 4" key="1">
    <citation type="submission" date="2024-03" db="EMBL/GenBank/DDBJ databases">
        <title>Sulfurimonas sp. HSL3-1.</title>
        <authorList>
            <person name="Wang S."/>
        </authorList>
    </citation>
    <scope>NUCLEOTIDE SEQUENCE [LARGE SCALE GENOMIC DNA]</scope>
    <source>
        <strain evidence="3 4">HSL3-1</strain>
    </source>
</reference>
<name>A0ABZ3HAN3_9BACT</name>
<evidence type="ECO:0000259" key="2">
    <source>
        <dbReference type="Pfam" id="PF01551"/>
    </source>
</evidence>
<keyword evidence="4" id="KW-1185">Reference proteome</keyword>
<dbReference type="Pfam" id="PF01551">
    <property type="entry name" value="Peptidase_M23"/>
    <property type="match status" value="1"/>
</dbReference>
<protein>
    <submittedName>
        <fullName evidence="3">M23 family metallopeptidase</fullName>
        <ecNumber evidence="3">3.4.-.-</ecNumber>
    </submittedName>
</protein>
<dbReference type="PANTHER" id="PTHR21666:SF270">
    <property type="entry name" value="MUREIN HYDROLASE ACTIVATOR ENVC"/>
    <property type="match status" value="1"/>
</dbReference>
<dbReference type="RefSeq" id="WP_345972827.1">
    <property type="nucleotide sequence ID" value="NZ_CP147920.1"/>
</dbReference>
<dbReference type="GO" id="GO:0016787">
    <property type="term" value="F:hydrolase activity"/>
    <property type="evidence" value="ECO:0007669"/>
    <property type="project" value="UniProtKB-KW"/>
</dbReference>
<dbReference type="EMBL" id="CP147920">
    <property type="protein sequence ID" value="XAU15301.1"/>
    <property type="molecule type" value="Genomic_DNA"/>
</dbReference>